<accession>A0A7Y9F578</accession>
<gene>
    <name evidence="6" type="ORF">BKA08_003769</name>
</gene>
<dbReference type="GO" id="GO:0003700">
    <property type="term" value="F:DNA-binding transcription factor activity"/>
    <property type="evidence" value="ECO:0007669"/>
    <property type="project" value="TreeGrafter"/>
</dbReference>
<dbReference type="RefSeq" id="WP_179616969.1">
    <property type="nucleotide sequence ID" value="NZ_CP059163.1"/>
</dbReference>
<evidence type="ECO:0000256" key="2">
    <source>
        <dbReference type="ARBA" id="ARBA00023125"/>
    </source>
</evidence>
<dbReference type="SMART" id="SM00346">
    <property type="entry name" value="HTH_ICLR"/>
    <property type="match status" value="1"/>
</dbReference>
<proteinExistence type="predicted"/>
<dbReference type="Pfam" id="PF01614">
    <property type="entry name" value="IclR_C"/>
    <property type="match status" value="1"/>
</dbReference>
<dbReference type="SUPFAM" id="SSF55781">
    <property type="entry name" value="GAF domain-like"/>
    <property type="match status" value="1"/>
</dbReference>
<dbReference type="SUPFAM" id="SSF46785">
    <property type="entry name" value="Winged helix' DNA-binding domain"/>
    <property type="match status" value="1"/>
</dbReference>
<name>A0A7Y9F578_9ACTN</name>
<dbReference type="PANTHER" id="PTHR30136:SF24">
    <property type="entry name" value="HTH-TYPE TRANSCRIPTIONAL REPRESSOR ALLR"/>
    <property type="match status" value="1"/>
</dbReference>
<evidence type="ECO:0000313" key="7">
    <source>
        <dbReference type="Proteomes" id="UP000516957"/>
    </source>
</evidence>
<dbReference type="AlphaFoldDB" id="A0A7Y9F578"/>
<organism evidence="6 7">
    <name type="scientific">Nocardioides marinisabuli</name>
    <dbReference type="NCBI Taxonomy" id="419476"/>
    <lineage>
        <taxon>Bacteria</taxon>
        <taxon>Bacillati</taxon>
        <taxon>Actinomycetota</taxon>
        <taxon>Actinomycetes</taxon>
        <taxon>Propionibacteriales</taxon>
        <taxon>Nocardioidaceae</taxon>
        <taxon>Nocardioides</taxon>
    </lineage>
</organism>
<dbReference type="InterPro" id="IPR050707">
    <property type="entry name" value="HTH_MetabolicPath_Reg"/>
</dbReference>
<evidence type="ECO:0000256" key="1">
    <source>
        <dbReference type="ARBA" id="ARBA00023015"/>
    </source>
</evidence>
<dbReference type="Proteomes" id="UP000516957">
    <property type="component" value="Unassembled WGS sequence"/>
</dbReference>
<dbReference type="GO" id="GO:0003677">
    <property type="term" value="F:DNA binding"/>
    <property type="evidence" value="ECO:0007669"/>
    <property type="project" value="UniProtKB-KW"/>
</dbReference>
<protein>
    <submittedName>
        <fullName evidence="6">DNA-binding IclR family transcriptional regulator</fullName>
    </submittedName>
</protein>
<reference evidence="6 7" key="1">
    <citation type="submission" date="2020-07" db="EMBL/GenBank/DDBJ databases">
        <title>Sequencing the genomes of 1000 actinobacteria strains.</title>
        <authorList>
            <person name="Klenk H.-P."/>
        </authorList>
    </citation>
    <scope>NUCLEOTIDE SEQUENCE [LARGE SCALE GENOMIC DNA]</scope>
    <source>
        <strain evidence="6 7">DSM 18965</strain>
    </source>
</reference>
<evidence type="ECO:0000259" key="5">
    <source>
        <dbReference type="PROSITE" id="PS51078"/>
    </source>
</evidence>
<feature type="domain" description="IclR-ED" evidence="5">
    <location>
        <begin position="82"/>
        <end position="264"/>
    </location>
</feature>
<dbReference type="InterPro" id="IPR014757">
    <property type="entry name" value="Tscrpt_reg_IclR_C"/>
</dbReference>
<feature type="domain" description="HTH iclR-type" evidence="4">
    <location>
        <begin position="20"/>
        <end position="81"/>
    </location>
</feature>
<dbReference type="PROSITE" id="PS51078">
    <property type="entry name" value="ICLR_ED"/>
    <property type="match status" value="1"/>
</dbReference>
<comment type="caution">
    <text evidence="6">The sequence shown here is derived from an EMBL/GenBank/DDBJ whole genome shotgun (WGS) entry which is preliminary data.</text>
</comment>
<dbReference type="EMBL" id="JACCBE010000001">
    <property type="protein sequence ID" value="NYD59531.1"/>
    <property type="molecule type" value="Genomic_DNA"/>
</dbReference>
<keyword evidence="2 6" id="KW-0238">DNA-binding</keyword>
<dbReference type="PANTHER" id="PTHR30136">
    <property type="entry name" value="HELIX-TURN-HELIX TRANSCRIPTIONAL REGULATOR, ICLR FAMILY"/>
    <property type="match status" value="1"/>
</dbReference>
<keyword evidence="3" id="KW-0804">Transcription</keyword>
<dbReference type="PROSITE" id="PS51077">
    <property type="entry name" value="HTH_ICLR"/>
    <property type="match status" value="1"/>
</dbReference>
<dbReference type="Pfam" id="PF09339">
    <property type="entry name" value="HTH_IclR"/>
    <property type="match status" value="1"/>
</dbReference>
<sequence length="286" mass="30141">MSAQNPPVAIGEGVDRRNVVASVLKACSVVEALAGGASEYSVAEVAEATGLGKTTVHRLLATLVLSGWVERGPRDGYRLSISMLRLSHAAQRNFSIRDQALPHLRDLAGRFGDTAFLMVPTDDGAVIVEMVEGNSPLKVNTVSVGTVLPYHVGGGATVMAAFVDELHQRALSAPRRRFTQRTETSVEALEARFERIRRDGYVVAAEDLNNGVAVVSAPVFDRGGELICTLSLGGAAAGFAGARLDEVVSAIVNACAGLSSRLGAPASLVSDLWPDATHTDRQDSHE</sequence>
<dbReference type="InterPro" id="IPR036388">
    <property type="entry name" value="WH-like_DNA-bd_sf"/>
</dbReference>
<keyword evidence="1" id="KW-0805">Transcription regulation</keyword>
<keyword evidence="7" id="KW-1185">Reference proteome</keyword>
<dbReference type="InterPro" id="IPR029016">
    <property type="entry name" value="GAF-like_dom_sf"/>
</dbReference>
<dbReference type="Gene3D" id="1.10.10.10">
    <property type="entry name" value="Winged helix-like DNA-binding domain superfamily/Winged helix DNA-binding domain"/>
    <property type="match status" value="1"/>
</dbReference>
<evidence type="ECO:0000313" key="6">
    <source>
        <dbReference type="EMBL" id="NYD59531.1"/>
    </source>
</evidence>
<dbReference type="InterPro" id="IPR005471">
    <property type="entry name" value="Tscrpt_reg_IclR_N"/>
</dbReference>
<dbReference type="Gene3D" id="3.30.450.40">
    <property type="match status" value="1"/>
</dbReference>
<evidence type="ECO:0000259" key="4">
    <source>
        <dbReference type="PROSITE" id="PS51077"/>
    </source>
</evidence>
<evidence type="ECO:0000256" key="3">
    <source>
        <dbReference type="ARBA" id="ARBA00023163"/>
    </source>
</evidence>
<dbReference type="GO" id="GO:0045892">
    <property type="term" value="P:negative regulation of DNA-templated transcription"/>
    <property type="evidence" value="ECO:0007669"/>
    <property type="project" value="TreeGrafter"/>
</dbReference>
<dbReference type="InterPro" id="IPR036390">
    <property type="entry name" value="WH_DNA-bd_sf"/>
</dbReference>